<dbReference type="OrthoDB" id="1937528at2759"/>
<evidence type="ECO:0008006" key="4">
    <source>
        <dbReference type="Google" id="ProtNLM"/>
    </source>
</evidence>
<protein>
    <recommendedName>
        <fullName evidence="4">Reverse transcriptase domain-containing protein</fullName>
    </recommendedName>
</protein>
<evidence type="ECO:0000313" key="3">
    <source>
        <dbReference type="Proteomes" id="UP000499080"/>
    </source>
</evidence>
<proteinExistence type="predicted"/>
<organism evidence="2 3">
    <name type="scientific">Araneus ventricosus</name>
    <name type="common">Orbweaver spider</name>
    <name type="synonym">Epeira ventricosa</name>
    <dbReference type="NCBI Taxonomy" id="182803"/>
    <lineage>
        <taxon>Eukaryota</taxon>
        <taxon>Metazoa</taxon>
        <taxon>Ecdysozoa</taxon>
        <taxon>Arthropoda</taxon>
        <taxon>Chelicerata</taxon>
        <taxon>Arachnida</taxon>
        <taxon>Araneae</taxon>
        <taxon>Araneomorphae</taxon>
        <taxon>Entelegynae</taxon>
        <taxon>Araneoidea</taxon>
        <taxon>Araneidae</taxon>
        <taxon>Araneus</taxon>
    </lineage>
</organism>
<accession>A0A4Y2MEC3</accession>
<keyword evidence="3" id="KW-1185">Reference proteome</keyword>
<dbReference type="EMBL" id="BGPR01007077">
    <property type="protein sequence ID" value="GBN24087.1"/>
    <property type="molecule type" value="Genomic_DNA"/>
</dbReference>
<feature type="region of interest" description="Disordered" evidence="1">
    <location>
        <begin position="54"/>
        <end position="73"/>
    </location>
</feature>
<sequence length="210" mass="23380">MEKKLRANLPAFSLQGDGSDLTLVKGVQLAVNCILESQDELSSSDHEEIPYSYWNRTKPHPKASSHEKPALRAKRTSLKISYRRRKIHTNPAAYKYTSKTIFPSDLFKIYGPSRKKVTPCPSQTEFLKSLHPQTSSPLPTPALEPNSQRRSLTKTKGKVAINTSQGPATWNQQQGCPQGSCTGPAFWNLVADEVLQQDWFSRGAPAGICR</sequence>
<evidence type="ECO:0000313" key="2">
    <source>
        <dbReference type="EMBL" id="GBN24087.1"/>
    </source>
</evidence>
<dbReference type="Proteomes" id="UP000499080">
    <property type="component" value="Unassembled WGS sequence"/>
</dbReference>
<feature type="region of interest" description="Disordered" evidence="1">
    <location>
        <begin position="129"/>
        <end position="154"/>
    </location>
</feature>
<comment type="caution">
    <text evidence="2">The sequence shown here is derived from an EMBL/GenBank/DDBJ whole genome shotgun (WGS) entry which is preliminary data.</text>
</comment>
<dbReference type="AlphaFoldDB" id="A0A4Y2MEC3"/>
<evidence type="ECO:0000256" key="1">
    <source>
        <dbReference type="SAM" id="MobiDB-lite"/>
    </source>
</evidence>
<name>A0A4Y2MEC3_ARAVE</name>
<gene>
    <name evidence="2" type="ORF">AVEN_4044_1</name>
</gene>
<reference evidence="2 3" key="1">
    <citation type="journal article" date="2019" name="Sci. Rep.">
        <title>Orb-weaving spider Araneus ventricosus genome elucidates the spidroin gene catalogue.</title>
        <authorList>
            <person name="Kono N."/>
            <person name="Nakamura H."/>
            <person name="Ohtoshi R."/>
            <person name="Moran D.A.P."/>
            <person name="Shinohara A."/>
            <person name="Yoshida Y."/>
            <person name="Fujiwara M."/>
            <person name="Mori M."/>
            <person name="Tomita M."/>
            <person name="Arakawa K."/>
        </authorList>
    </citation>
    <scope>NUCLEOTIDE SEQUENCE [LARGE SCALE GENOMIC DNA]</scope>
</reference>